<comment type="caution">
    <text evidence="3">The sequence shown here is derived from an EMBL/GenBank/DDBJ whole genome shotgun (WGS) entry which is preliminary data.</text>
</comment>
<evidence type="ECO:0000313" key="3">
    <source>
        <dbReference type="EMBL" id="GAA2510325.1"/>
    </source>
</evidence>
<protein>
    <recommendedName>
        <fullName evidence="2">SseB protein N-terminal domain-containing protein</fullName>
    </recommendedName>
</protein>
<feature type="domain" description="SseB protein N-terminal" evidence="2">
    <location>
        <begin position="17"/>
        <end position="124"/>
    </location>
</feature>
<feature type="domain" description="SseB protein N-terminal" evidence="2">
    <location>
        <begin position="282"/>
        <end position="388"/>
    </location>
</feature>
<accession>A0ABP6A8K6</accession>
<name>A0ABP6A8K6_9ACTN</name>
<dbReference type="Pfam" id="PF07179">
    <property type="entry name" value="SseB"/>
    <property type="match status" value="2"/>
</dbReference>
<feature type="region of interest" description="Disordered" evidence="1">
    <location>
        <begin position="140"/>
        <end position="217"/>
    </location>
</feature>
<dbReference type="InterPro" id="IPR009839">
    <property type="entry name" value="SseB_N"/>
</dbReference>
<keyword evidence="4" id="KW-1185">Reference proteome</keyword>
<gene>
    <name evidence="3" type="ORF">GCM10010201_01220</name>
</gene>
<sequence>MTTWVPATEAEIAMREALRASDQERYFRILSHGELLLPSVPGSPVGSDGAPAATGWGTWTTGGRTHVLAFTSDEAVRCCLGEAAGAVRRLSYQQLADSWPDVEWWLAVNPGLPVEGYLPAWFVAQVARGDVRLPADVAISDGAPVPGTRRPAGASLSPVQTGAISAGTADNASPRNAPVVSPAPDPAVSEARGTLPRRTPLPPREPAARPAEPVDRPVARTAAAPLSRRQALLNSEKARLVQAARGPAPSTSAHVSPASTSPAPTSSASAAAPAASTNDIEATLANAVAEGSTDAFLSALVLASLLVPVGDGDPLLDRPWRIELIDGVPHVLAFTSPELCEAHIGADPDGASARRVTFLRLIQTWPDPGLAFAVNPGTPMGATLPGAQMIALSQWASRRGPDDRPRQAPGHAPAAPPPGERLQKLIRPDQVPFYLERGYDRVAGFVHRVADVSHLRAPADLVTELGPGQPGSALATDEAHVLRWRAHRPELYRGDGPADGGPESIAGLRVDSVRLPHGAEMWRIARDGGERRIAQFDADRGAWRRAREV</sequence>
<feature type="region of interest" description="Disordered" evidence="1">
    <location>
        <begin position="396"/>
        <end position="423"/>
    </location>
</feature>
<dbReference type="EMBL" id="BAAARY010000001">
    <property type="protein sequence ID" value="GAA2510325.1"/>
    <property type="molecule type" value="Genomic_DNA"/>
</dbReference>
<evidence type="ECO:0000313" key="4">
    <source>
        <dbReference type="Proteomes" id="UP001499978"/>
    </source>
</evidence>
<feature type="compositionally biased region" description="Low complexity" evidence="1">
    <location>
        <begin position="177"/>
        <end position="198"/>
    </location>
</feature>
<organism evidence="3 4">
    <name type="scientific">Pilimelia columellifera subsp. columellifera</name>
    <dbReference type="NCBI Taxonomy" id="706583"/>
    <lineage>
        <taxon>Bacteria</taxon>
        <taxon>Bacillati</taxon>
        <taxon>Actinomycetota</taxon>
        <taxon>Actinomycetes</taxon>
        <taxon>Micromonosporales</taxon>
        <taxon>Micromonosporaceae</taxon>
        <taxon>Pilimelia</taxon>
    </lineage>
</organism>
<dbReference type="Proteomes" id="UP001499978">
    <property type="component" value="Unassembled WGS sequence"/>
</dbReference>
<evidence type="ECO:0000256" key="1">
    <source>
        <dbReference type="SAM" id="MobiDB-lite"/>
    </source>
</evidence>
<feature type="compositionally biased region" description="Polar residues" evidence="1">
    <location>
        <begin position="157"/>
        <end position="174"/>
    </location>
</feature>
<dbReference type="RefSeq" id="WP_344166682.1">
    <property type="nucleotide sequence ID" value="NZ_BAAARY010000001.1"/>
</dbReference>
<feature type="compositionally biased region" description="Low complexity" evidence="1">
    <location>
        <begin position="247"/>
        <end position="274"/>
    </location>
</feature>
<reference evidence="4" key="1">
    <citation type="journal article" date="2019" name="Int. J. Syst. Evol. Microbiol.">
        <title>The Global Catalogue of Microorganisms (GCM) 10K type strain sequencing project: providing services to taxonomists for standard genome sequencing and annotation.</title>
        <authorList>
            <consortium name="The Broad Institute Genomics Platform"/>
            <consortium name="The Broad Institute Genome Sequencing Center for Infectious Disease"/>
            <person name="Wu L."/>
            <person name="Ma J."/>
        </authorList>
    </citation>
    <scope>NUCLEOTIDE SEQUENCE [LARGE SCALE GENOMIC DNA]</scope>
    <source>
        <strain evidence="4">JCM 3367</strain>
    </source>
</reference>
<proteinExistence type="predicted"/>
<evidence type="ECO:0000259" key="2">
    <source>
        <dbReference type="Pfam" id="PF07179"/>
    </source>
</evidence>
<feature type="region of interest" description="Disordered" evidence="1">
    <location>
        <begin position="242"/>
        <end position="274"/>
    </location>
</feature>